<sequence length="301" mass="32054">MPPSRRSFVSALAFPAVAGLAGCLSDTDARATDAADSTGSSTTPGSTASATADSAFTLRLAALESIPTDAPVRVHPRALARFLARGVDAEEAVRTHDGILLEGSRPILPRIDAARLSGERVDDGPYTLDLTGGLRYRWLFGATPVESTPENATVIDVDELPTARRDLALAAIGDGRPQAYPETPLGTWARRTFVGGCLRHEGTVYRGREVQQTDAAFFADEVWYVGRATPRTDAPADAPHLLLDPLPDGARRAVDGLLSTWADSRDPVETDVSDLDQSARTALRDAEALLTHVAAFEVIVE</sequence>
<dbReference type="RefSeq" id="WP_256308159.1">
    <property type="nucleotide sequence ID" value="NZ_JANHAW010000002.1"/>
</dbReference>
<protein>
    <submittedName>
        <fullName evidence="1">Uncharacterized protein</fullName>
    </submittedName>
</protein>
<dbReference type="EMBL" id="JBHUDP010000001">
    <property type="protein sequence ID" value="MFD1684354.1"/>
    <property type="molecule type" value="Genomic_DNA"/>
</dbReference>
<dbReference type="Proteomes" id="UP001597092">
    <property type="component" value="Unassembled WGS sequence"/>
</dbReference>
<dbReference type="InterPro" id="IPR006311">
    <property type="entry name" value="TAT_signal"/>
</dbReference>
<dbReference type="PROSITE" id="PS51257">
    <property type="entry name" value="PROKAR_LIPOPROTEIN"/>
    <property type="match status" value="1"/>
</dbReference>
<gene>
    <name evidence="1" type="ORF">ACFSAS_01875</name>
</gene>
<evidence type="ECO:0000313" key="2">
    <source>
        <dbReference type="Proteomes" id="UP001597092"/>
    </source>
</evidence>
<proteinExistence type="predicted"/>
<reference evidence="1 2" key="1">
    <citation type="journal article" date="2019" name="Int. J. Syst. Evol. Microbiol.">
        <title>The Global Catalogue of Microorganisms (GCM) 10K type strain sequencing project: providing services to taxonomists for standard genome sequencing and annotation.</title>
        <authorList>
            <consortium name="The Broad Institute Genomics Platform"/>
            <consortium name="The Broad Institute Genome Sequencing Center for Infectious Disease"/>
            <person name="Wu L."/>
            <person name="Ma J."/>
        </authorList>
    </citation>
    <scope>NUCLEOTIDE SEQUENCE [LARGE SCALE GENOMIC DNA]</scope>
    <source>
        <strain evidence="1 2">CGMCC 1.10387</strain>
    </source>
</reference>
<dbReference type="PROSITE" id="PS51318">
    <property type="entry name" value="TAT"/>
    <property type="match status" value="1"/>
</dbReference>
<comment type="caution">
    <text evidence="1">The sequence shown here is derived from an EMBL/GenBank/DDBJ whole genome shotgun (WGS) entry which is preliminary data.</text>
</comment>
<dbReference type="AlphaFoldDB" id="A0ABD6DSU4"/>
<evidence type="ECO:0000313" key="1">
    <source>
        <dbReference type="EMBL" id="MFD1684354.1"/>
    </source>
</evidence>
<keyword evidence="2" id="KW-1185">Reference proteome</keyword>
<name>A0ABD6DSU4_9EURY</name>
<accession>A0ABD6DSU4</accession>
<organism evidence="1 2">
    <name type="scientific">Halobellus litoreus</name>
    <dbReference type="NCBI Taxonomy" id="755310"/>
    <lineage>
        <taxon>Archaea</taxon>
        <taxon>Methanobacteriati</taxon>
        <taxon>Methanobacteriota</taxon>
        <taxon>Stenosarchaea group</taxon>
        <taxon>Halobacteria</taxon>
        <taxon>Halobacteriales</taxon>
        <taxon>Haloferacaceae</taxon>
        <taxon>Halobellus</taxon>
    </lineage>
</organism>